<reference evidence="2" key="1">
    <citation type="journal article" date="2019" name="Int. J. Syst. Evol. Microbiol.">
        <title>The Global Catalogue of Microorganisms (GCM) 10K type strain sequencing project: providing services to taxonomists for standard genome sequencing and annotation.</title>
        <authorList>
            <consortium name="The Broad Institute Genomics Platform"/>
            <consortium name="The Broad Institute Genome Sequencing Center for Infectious Disease"/>
            <person name="Wu L."/>
            <person name="Ma J."/>
        </authorList>
    </citation>
    <scope>NUCLEOTIDE SEQUENCE [LARGE SCALE GENOMIC DNA]</scope>
    <source>
        <strain evidence="2">CCUG 50353</strain>
    </source>
</reference>
<name>A0ABV8UWM6_9BACL</name>
<dbReference type="RefSeq" id="WP_378141913.1">
    <property type="nucleotide sequence ID" value="NZ_JBHSEF010000023.1"/>
</dbReference>
<evidence type="ECO:0008006" key="3">
    <source>
        <dbReference type="Google" id="ProtNLM"/>
    </source>
</evidence>
<organism evidence="1 2">
    <name type="scientific">Chryseomicrobium palamuruense</name>
    <dbReference type="NCBI Taxonomy" id="682973"/>
    <lineage>
        <taxon>Bacteria</taxon>
        <taxon>Bacillati</taxon>
        <taxon>Bacillota</taxon>
        <taxon>Bacilli</taxon>
        <taxon>Bacillales</taxon>
        <taxon>Caryophanaceae</taxon>
        <taxon>Chryseomicrobium</taxon>
    </lineage>
</organism>
<evidence type="ECO:0000313" key="1">
    <source>
        <dbReference type="EMBL" id="MFC4355434.1"/>
    </source>
</evidence>
<sequence>MKEYFANGRADGKTDQEIASDSGSIEVNVLGIPSDAVISTERDSGKAKIFGEKVKERKFGEGRVIISLKTDNGQIEVKQGAS</sequence>
<proteinExistence type="predicted"/>
<dbReference type="Proteomes" id="UP001595733">
    <property type="component" value="Unassembled WGS sequence"/>
</dbReference>
<comment type="caution">
    <text evidence="1">The sequence shown here is derived from an EMBL/GenBank/DDBJ whole genome shotgun (WGS) entry which is preliminary data.</text>
</comment>
<gene>
    <name evidence="1" type="ORF">ACFO0S_10270</name>
</gene>
<protein>
    <recommendedName>
        <fullName evidence="3">Adhesin domain-containing protein</fullName>
    </recommendedName>
</protein>
<dbReference type="EMBL" id="JBHSEF010000023">
    <property type="protein sequence ID" value="MFC4355434.1"/>
    <property type="molecule type" value="Genomic_DNA"/>
</dbReference>
<keyword evidence="2" id="KW-1185">Reference proteome</keyword>
<evidence type="ECO:0000313" key="2">
    <source>
        <dbReference type="Proteomes" id="UP001595733"/>
    </source>
</evidence>
<accession>A0ABV8UWM6</accession>